<dbReference type="AlphaFoldDB" id="A0A146K8V3"/>
<dbReference type="InterPro" id="IPR032675">
    <property type="entry name" value="LRR_dom_sf"/>
</dbReference>
<reference evidence="1" key="1">
    <citation type="submission" date="2015-07" db="EMBL/GenBank/DDBJ databases">
        <title>Adaptation to a free-living lifestyle via gene acquisitions in the diplomonad Trepomonas sp. PC1.</title>
        <authorList>
            <person name="Xu F."/>
            <person name="Jerlstrom-Hultqvist J."/>
            <person name="Kolisko M."/>
            <person name="Simpson A.G.B."/>
            <person name="Roger A.J."/>
            <person name="Svard S.G."/>
            <person name="Andersson J.O."/>
        </authorList>
    </citation>
    <scope>NUCLEOTIDE SEQUENCE</scope>
    <source>
        <strain evidence="1">PC1</strain>
    </source>
</reference>
<dbReference type="EMBL" id="GDID01003314">
    <property type="protein sequence ID" value="JAP93292.1"/>
    <property type="molecule type" value="Transcribed_RNA"/>
</dbReference>
<protein>
    <submittedName>
        <fullName evidence="1">Leucine rich repeats-containing protein</fullName>
    </submittedName>
</protein>
<name>A0A146K8V3_9EUKA</name>
<organism evidence="1">
    <name type="scientific">Trepomonas sp. PC1</name>
    <dbReference type="NCBI Taxonomy" id="1076344"/>
    <lineage>
        <taxon>Eukaryota</taxon>
        <taxon>Metamonada</taxon>
        <taxon>Diplomonadida</taxon>
        <taxon>Hexamitidae</taxon>
        <taxon>Hexamitinae</taxon>
        <taxon>Trepomonas</taxon>
    </lineage>
</organism>
<evidence type="ECO:0000313" key="1">
    <source>
        <dbReference type="EMBL" id="JAP93292.1"/>
    </source>
</evidence>
<dbReference type="InterPro" id="IPR026906">
    <property type="entry name" value="LRR_5"/>
</dbReference>
<proteinExistence type="predicted"/>
<dbReference type="Gene3D" id="3.80.10.10">
    <property type="entry name" value="Ribonuclease Inhibitor"/>
    <property type="match status" value="1"/>
</dbReference>
<gene>
    <name evidence="1" type="ORF">TPC1_14481</name>
</gene>
<feature type="non-terminal residue" evidence="1">
    <location>
        <position position="1"/>
    </location>
</feature>
<dbReference type="Pfam" id="PF13306">
    <property type="entry name" value="LRR_5"/>
    <property type="match status" value="1"/>
</dbReference>
<dbReference type="SUPFAM" id="SSF52058">
    <property type="entry name" value="L domain-like"/>
    <property type="match status" value="1"/>
</dbReference>
<sequence length="176" mass="20287">LKHTYQPEFLDDRWKVIVLKEQNQIDEQQFKMHQKLVMIQGDKIESISDKACFWCFQLQYLNLKQMKNIGKFSFYSNLSLSLLVLNSVTKISYSSFALCISLRFVEMNEVLIIPVGCFTNCVSLQRAVFKNVLIIEKSGFAGCESLFFLDIPCAKQVADGAIQFCQEVQFPRGFVL</sequence>
<feature type="non-terminal residue" evidence="1">
    <location>
        <position position="176"/>
    </location>
</feature>
<accession>A0A146K8V3</accession>